<dbReference type="OMA" id="VMFEFNP"/>
<protein>
    <recommendedName>
        <fullName evidence="3">Methyltransferase FkbM domain-containing protein</fullName>
    </recommendedName>
</protein>
<evidence type="ECO:0000313" key="1">
    <source>
        <dbReference type="EMBL" id="KAG8467868.1"/>
    </source>
</evidence>
<keyword evidence="2" id="KW-1185">Reference proteome</keyword>
<dbReference type="AlphaFoldDB" id="A0A8J5XI24"/>
<name>A0A8J5XI24_DIALT</name>
<gene>
    <name evidence="1" type="ORF">KFE25_006920</name>
</gene>
<dbReference type="Gene3D" id="3.40.50.150">
    <property type="entry name" value="Vaccinia Virus protein VP39"/>
    <property type="match status" value="1"/>
</dbReference>
<sequence length="383" mass="41441">MLCLPTAKSLRTAKGVPAEESTRAGLRSKSVAPLTDRRCAETWSLFGLHNVANASRCPEARWLERVAARAAVCAVEHARVMVVGGNKGYDCAGWTRLFSANRDMWLSAAGWRDALGSANLAMLAHNKRACGACMQCEVDYPRPPPGLSLSRIQPPIVDCIEALPVNARLLAAASRSSAAWARSGLGVLHAVGVESAKAAESTISFVDAPDDLVGVEQFNVGMRPEGKMRRTRVAALTIDQLVYGPPLSPAARLARSAGENISAAGAARKPRPPLVLSIDTEGHDALVLSGANRTLSSGRLAYIEFEYHSVGEWGHRKLRASINHLDRKGYDCFWAGRGTTYRITGCWTPMYEFHSWSNVVCAHRGAQHACWLDALEGAHARHR</sequence>
<evidence type="ECO:0000313" key="2">
    <source>
        <dbReference type="Proteomes" id="UP000751190"/>
    </source>
</evidence>
<dbReference type="PANTHER" id="PTHR34203:SF15">
    <property type="entry name" value="SLL1173 PROTEIN"/>
    <property type="match status" value="1"/>
</dbReference>
<dbReference type="PANTHER" id="PTHR34203">
    <property type="entry name" value="METHYLTRANSFERASE, FKBM FAMILY PROTEIN"/>
    <property type="match status" value="1"/>
</dbReference>
<dbReference type="InterPro" id="IPR029063">
    <property type="entry name" value="SAM-dependent_MTases_sf"/>
</dbReference>
<dbReference type="Proteomes" id="UP000751190">
    <property type="component" value="Unassembled WGS sequence"/>
</dbReference>
<reference evidence="1" key="1">
    <citation type="submission" date="2021-05" db="EMBL/GenBank/DDBJ databases">
        <title>The genome of the haptophyte Pavlova lutheri (Diacronema luteri, Pavlovales) - a model for lipid biosynthesis in eukaryotic algae.</title>
        <authorList>
            <person name="Hulatt C.J."/>
            <person name="Posewitz M.C."/>
        </authorList>
    </citation>
    <scope>NUCLEOTIDE SEQUENCE</scope>
    <source>
        <strain evidence="1">NIVA-4/92</strain>
    </source>
</reference>
<dbReference type="OrthoDB" id="45813at2759"/>
<dbReference type="SUPFAM" id="SSF53335">
    <property type="entry name" value="S-adenosyl-L-methionine-dependent methyltransferases"/>
    <property type="match status" value="1"/>
</dbReference>
<organism evidence="1 2">
    <name type="scientific">Diacronema lutheri</name>
    <name type="common">Unicellular marine alga</name>
    <name type="synonym">Monochrysis lutheri</name>
    <dbReference type="NCBI Taxonomy" id="2081491"/>
    <lineage>
        <taxon>Eukaryota</taxon>
        <taxon>Haptista</taxon>
        <taxon>Haptophyta</taxon>
        <taxon>Pavlovophyceae</taxon>
        <taxon>Pavlovales</taxon>
        <taxon>Pavlovaceae</taxon>
        <taxon>Diacronema</taxon>
    </lineage>
</organism>
<evidence type="ECO:0008006" key="3">
    <source>
        <dbReference type="Google" id="ProtNLM"/>
    </source>
</evidence>
<accession>A0A8J5XI24</accession>
<comment type="caution">
    <text evidence="1">The sequence shown here is derived from an EMBL/GenBank/DDBJ whole genome shotgun (WGS) entry which is preliminary data.</text>
</comment>
<dbReference type="InterPro" id="IPR052514">
    <property type="entry name" value="SAM-dependent_MTase"/>
</dbReference>
<proteinExistence type="predicted"/>
<dbReference type="EMBL" id="JAGTXO010000005">
    <property type="protein sequence ID" value="KAG8467868.1"/>
    <property type="molecule type" value="Genomic_DNA"/>
</dbReference>